<evidence type="ECO:0000313" key="2">
    <source>
        <dbReference type="EMBL" id="MBM5460281.1"/>
    </source>
</evidence>
<organism evidence="2 3">
    <name type="scientific">Pseudomonas arcuscaelestis</name>
    <dbReference type="NCBI Taxonomy" id="2710591"/>
    <lineage>
        <taxon>Bacteria</taxon>
        <taxon>Pseudomonadati</taxon>
        <taxon>Pseudomonadota</taxon>
        <taxon>Gammaproteobacteria</taxon>
        <taxon>Pseudomonadales</taxon>
        <taxon>Pseudomonadaceae</taxon>
        <taxon>Pseudomonas</taxon>
    </lineage>
</organism>
<keyword evidence="1" id="KW-0175">Coiled coil</keyword>
<evidence type="ECO:0000256" key="1">
    <source>
        <dbReference type="SAM" id="Coils"/>
    </source>
</evidence>
<sequence>MQSPADGVQANESGLPLLTAEKAQLDSNLEKLRESVSDEAQQALSPDELSRRYHQIDAMSVYSEVLGNRIKALGGSV</sequence>
<dbReference type="EMBL" id="JACOPV010000015">
    <property type="protein sequence ID" value="MBM5460281.1"/>
    <property type="molecule type" value="Genomic_DNA"/>
</dbReference>
<dbReference type="Proteomes" id="UP000745663">
    <property type="component" value="Unassembled WGS sequence"/>
</dbReference>
<keyword evidence="3" id="KW-1185">Reference proteome</keyword>
<reference evidence="2 3" key="1">
    <citation type="submission" date="2020-08" db="EMBL/GenBank/DDBJ databases">
        <title>Description of novel Pseudomonas species.</title>
        <authorList>
            <person name="Duman M."/>
            <person name="Mulet M."/>
            <person name="Altun S."/>
            <person name="Saticioglu I.B."/>
            <person name="Lalucat J."/>
            <person name="Garcia-Valdes E."/>
        </authorList>
    </citation>
    <scope>NUCLEOTIDE SEQUENCE [LARGE SCALE GENOMIC DNA]</scope>
    <source>
        <strain evidence="2 3">P66</strain>
    </source>
</reference>
<dbReference type="InterPro" id="IPR054052">
    <property type="entry name" value="Y16Q-like"/>
</dbReference>
<dbReference type="RefSeq" id="WP_203585335.1">
    <property type="nucleotide sequence ID" value="NZ_JACOPV010000015.1"/>
</dbReference>
<gene>
    <name evidence="2" type="ORF">H8F21_22205</name>
</gene>
<comment type="caution">
    <text evidence="2">The sequence shown here is derived from an EMBL/GenBank/DDBJ whole genome shotgun (WGS) entry which is preliminary data.</text>
</comment>
<accession>A0ABS2C4W3</accession>
<proteinExistence type="predicted"/>
<dbReference type="Pfam" id="PF21825">
    <property type="entry name" value="crAss001_48"/>
    <property type="match status" value="1"/>
</dbReference>
<feature type="coiled-coil region" evidence="1">
    <location>
        <begin position="15"/>
        <end position="42"/>
    </location>
</feature>
<protein>
    <submittedName>
        <fullName evidence="2">Uncharacterized protein</fullName>
    </submittedName>
</protein>
<evidence type="ECO:0000313" key="3">
    <source>
        <dbReference type="Proteomes" id="UP000745663"/>
    </source>
</evidence>
<name>A0ABS2C4W3_9PSED</name>